<dbReference type="InterPro" id="IPR006311">
    <property type="entry name" value="TAT_signal"/>
</dbReference>
<keyword evidence="1" id="KW-0732">Signal</keyword>
<evidence type="ECO:0000313" key="3">
    <source>
        <dbReference type="Proteomes" id="UP000595894"/>
    </source>
</evidence>
<dbReference type="InterPro" id="IPR021109">
    <property type="entry name" value="Peptidase_aspartic_dom_sf"/>
</dbReference>
<organism evidence="2 3">
    <name type="scientific">Sphingomonas aliaeris</name>
    <dbReference type="NCBI Taxonomy" id="2759526"/>
    <lineage>
        <taxon>Bacteria</taxon>
        <taxon>Pseudomonadati</taxon>
        <taxon>Pseudomonadota</taxon>
        <taxon>Alphaproteobacteria</taxon>
        <taxon>Sphingomonadales</taxon>
        <taxon>Sphingomonadaceae</taxon>
        <taxon>Sphingomonas</taxon>
    </lineage>
</organism>
<dbReference type="GO" id="GO:0008233">
    <property type="term" value="F:peptidase activity"/>
    <property type="evidence" value="ECO:0007669"/>
    <property type="project" value="UniProtKB-KW"/>
</dbReference>
<keyword evidence="2" id="KW-0378">Hydrolase</keyword>
<dbReference type="EMBL" id="CP061035">
    <property type="protein sequence ID" value="QQV78649.1"/>
    <property type="molecule type" value="Genomic_DNA"/>
</dbReference>
<keyword evidence="3" id="KW-1185">Reference proteome</keyword>
<feature type="chain" id="PRO_5037929771" evidence="1">
    <location>
        <begin position="25"/>
        <end position="388"/>
    </location>
</feature>
<dbReference type="InterPro" id="IPR036034">
    <property type="entry name" value="PDZ_sf"/>
</dbReference>
<feature type="signal peptide" evidence="1">
    <location>
        <begin position="1"/>
        <end position="24"/>
    </location>
</feature>
<dbReference type="InterPro" id="IPR034122">
    <property type="entry name" value="Retropepsin-like_bacterial"/>
</dbReference>
<evidence type="ECO:0000256" key="1">
    <source>
        <dbReference type="SAM" id="SignalP"/>
    </source>
</evidence>
<name>A0A974NX29_9SPHN</name>
<reference evidence="3" key="1">
    <citation type="submission" date="2020-09" db="EMBL/GenBank/DDBJ databases">
        <title>Sphingomonas sp., a new species isolated from pork steak.</title>
        <authorList>
            <person name="Heidler von Heilborn D."/>
        </authorList>
    </citation>
    <scope>NUCLEOTIDE SEQUENCE [LARGE SCALE GENOMIC DNA]</scope>
</reference>
<dbReference type="Gene3D" id="2.40.70.10">
    <property type="entry name" value="Acid Proteases"/>
    <property type="match status" value="2"/>
</dbReference>
<evidence type="ECO:0000313" key="2">
    <source>
        <dbReference type="EMBL" id="QQV78649.1"/>
    </source>
</evidence>
<gene>
    <name evidence="2" type="ORF">H5J25_08630</name>
</gene>
<protein>
    <submittedName>
        <fullName evidence="2">Aspartyl protease family protein</fullName>
    </submittedName>
</protein>
<dbReference type="RefSeq" id="WP_202095698.1">
    <property type="nucleotide sequence ID" value="NZ_CP061035.1"/>
</dbReference>
<dbReference type="SUPFAM" id="SSF50630">
    <property type="entry name" value="Acid proteases"/>
    <property type="match status" value="2"/>
</dbReference>
<dbReference type="Pfam" id="PF13650">
    <property type="entry name" value="Asp_protease_2"/>
    <property type="match status" value="2"/>
</dbReference>
<dbReference type="GO" id="GO:0006508">
    <property type="term" value="P:proteolysis"/>
    <property type="evidence" value="ECO:0007669"/>
    <property type="project" value="UniProtKB-KW"/>
</dbReference>
<dbReference type="CDD" id="cd05483">
    <property type="entry name" value="retropepsin_like_bacteria"/>
    <property type="match status" value="1"/>
</dbReference>
<proteinExistence type="predicted"/>
<dbReference type="KEGG" id="sari:H5J25_08630"/>
<dbReference type="Proteomes" id="UP000595894">
    <property type="component" value="Chromosome"/>
</dbReference>
<dbReference type="Gene3D" id="2.30.42.10">
    <property type="match status" value="1"/>
</dbReference>
<sequence length="388" mass="40978">MDRRDVVRALGLGGAALATGMARAAVAESAVQDSRPIVSRVALMDGRVVMALTIQGAGPYLFMLDTGAVVSIIDDVLAKSLKLDQRRSLVASGVGGPVTMPLYLARDVVFGGGARQRGVAFAGRDSGFGPDIRGALAAGMLTGADSDLDIEKGEWRTYPGGRPDRTGFFRIGDAIKTDVTGSSQLFGDATINGRRFRFLLDTGAPGGFSINRRSARELDLWNDTRPYAPVRPSGIGGQDNLARLVRSDVVEFGGARFERPLVMVRNGTTRDGVDGIIGLSVLRQFNLSTEVKARALWVQRHASPEPLRDRYGLSGLWLSGERDQVTIADVGTGSPAAAAGLKIGDHITGAPFPALLRTLSGPPGTEISLQIDRGGTPATVRVALAPYL</sequence>
<dbReference type="PROSITE" id="PS51318">
    <property type="entry name" value="TAT"/>
    <property type="match status" value="1"/>
</dbReference>
<dbReference type="AlphaFoldDB" id="A0A974NX29"/>
<accession>A0A974NX29</accession>
<dbReference type="SUPFAM" id="SSF50156">
    <property type="entry name" value="PDZ domain-like"/>
    <property type="match status" value="1"/>
</dbReference>
<keyword evidence="2" id="KW-0645">Protease</keyword>